<comment type="similarity">
    <text evidence="4">Belongs to the copper transporter (Ctr) (TC 1.A.56) family. SLC31A subfamily.</text>
</comment>
<dbReference type="Proteomes" id="UP000095284">
    <property type="component" value="Unplaced"/>
</dbReference>
<sequence length="124" mass="14096">MMWMYFHTLLNDTVLFKFWHVTSPGDMVISCLIAMLLAISVEFVKYQKSVVEEKSLRKISTKAFGERLATPEYLLITALFVGQWILSNLVMLVYMVFSLWLCLSLALGSVIGYYLFGARPAVGV</sequence>
<dbReference type="GO" id="GO:0005375">
    <property type="term" value="F:copper ion transmembrane transporter activity"/>
    <property type="evidence" value="ECO:0007669"/>
    <property type="project" value="UniProtKB-UniRule"/>
</dbReference>
<dbReference type="Pfam" id="PF04145">
    <property type="entry name" value="Ctr"/>
    <property type="match status" value="2"/>
</dbReference>
<evidence type="ECO:0000256" key="1">
    <source>
        <dbReference type="ARBA" id="ARBA00022692"/>
    </source>
</evidence>
<dbReference type="WBParaSite" id="BXY_1770200.1">
    <property type="protein sequence ID" value="BXY_1770200.1"/>
    <property type="gene ID" value="BXY_1770200"/>
</dbReference>
<evidence type="ECO:0000313" key="5">
    <source>
        <dbReference type="EMBL" id="CAD5216954.1"/>
    </source>
</evidence>
<dbReference type="Proteomes" id="UP000659654">
    <property type="component" value="Unassembled WGS sequence"/>
</dbReference>
<keyword evidence="4" id="KW-0813">Transport</keyword>
<evidence type="ECO:0000256" key="2">
    <source>
        <dbReference type="ARBA" id="ARBA00022989"/>
    </source>
</evidence>
<dbReference type="AlphaFoldDB" id="A0A1I7SXB8"/>
<dbReference type="GO" id="GO:0016020">
    <property type="term" value="C:membrane"/>
    <property type="evidence" value="ECO:0007669"/>
    <property type="project" value="UniProtKB-SubCell"/>
</dbReference>
<keyword evidence="7" id="KW-1185">Reference proteome</keyword>
<keyword evidence="2 4" id="KW-1133">Transmembrane helix</keyword>
<dbReference type="EMBL" id="CAJFDI010000002">
    <property type="protein sequence ID" value="CAD5216954.1"/>
    <property type="molecule type" value="Genomic_DNA"/>
</dbReference>
<proteinExistence type="inferred from homology"/>
<evidence type="ECO:0000313" key="8">
    <source>
        <dbReference type="WBParaSite" id="BXY_1770200.1"/>
    </source>
</evidence>
<dbReference type="PANTHER" id="PTHR12483">
    <property type="entry name" value="SOLUTE CARRIER FAMILY 31 COPPER TRANSPORTERS"/>
    <property type="match status" value="1"/>
</dbReference>
<keyword evidence="1 4" id="KW-0812">Transmembrane</keyword>
<dbReference type="InterPro" id="IPR007274">
    <property type="entry name" value="Cop_transporter"/>
</dbReference>
<feature type="transmembrane region" description="Helical" evidence="4">
    <location>
        <begin position="92"/>
        <end position="116"/>
    </location>
</feature>
<name>A0A1I7SXB8_BURXY</name>
<protein>
    <recommendedName>
        <fullName evidence="4">Copper transport protein</fullName>
    </recommendedName>
</protein>
<evidence type="ECO:0000256" key="3">
    <source>
        <dbReference type="ARBA" id="ARBA00023136"/>
    </source>
</evidence>
<keyword evidence="4" id="KW-0406">Ion transport</keyword>
<dbReference type="OrthoDB" id="161814at2759"/>
<accession>A0A1I7SXB8</accession>
<reference evidence="5" key="2">
    <citation type="submission" date="2020-09" db="EMBL/GenBank/DDBJ databases">
        <authorList>
            <person name="Kikuchi T."/>
        </authorList>
    </citation>
    <scope>NUCLEOTIDE SEQUENCE</scope>
    <source>
        <strain evidence="5">Ka4C1</strain>
    </source>
</reference>
<evidence type="ECO:0000313" key="7">
    <source>
        <dbReference type="Proteomes" id="UP000659654"/>
    </source>
</evidence>
<keyword evidence="3 4" id="KW-0472">Membrane</keyword>
<evidence type="ECO:0000313" key="6">
    <source>
        <dbReference type="Proteomes" id="UP000095284"/>
    </source>
</evidence>
<dbReference type="Proteomes" id="UP000582659">
    <property type="component" value="Unassembled WGS sequence"/>
</dbReference>
<feature type="transmembrane region" description="Helical" evidence="4">
    <location>
        <begin position="68"/>
        <end position="86"/>
    </location>
</feature>
<reference evidence="8" key="1">
    <citation type="submission" date="2016-11" db="UniProtKB">
        <authorList>
            <consortium name="WormBaseParasite"/>
        </authorList>
    </citation>
    <scope>IDENTIFICATION</scope>
</reference>
<dbReference type="SMR" id="A0A1I7SXB8"/>
<dbReference type="eggNOG" id="KOG3386">
    <property type="taxonomic scope" value="Eukaryota"/>
</dbReference>
<comment type="subcellular location">
    <subcellularLocation>
        <location evidence="4">Membrane</location>
        <topology evidence="4">Multi-pass membrane protein</topology>
    </subcellularLocation>
</comment>
<keyword evidence="4" id="KW-0187">Copper transport</keyword>
<dbReference type="EMBL" id="CAJFCV020000002">
    <property type="protein sequence ID" value="CAG9100314.1"/>
    <property type="molecule type" value="Genomic_DNA"/>
</dbReference>
<gene>
    <name evidence="5" type="ORF">BXYJ_LOCUS4793</name>
</gene>
<evidence type="ECO:0000256" key="4">
    <source>
        <dbReference type="RuleBase" id="RU367022"/>
    </source>
</evidence>
<organism evidence="6 8">
    <name type="scientific">Bursaphelenchus xylophilus</name>
    <name type="common">Pinewood nematode worm</name>
    <name type="synonym">Aphelenchoides xylophilus</name>
    <dbReference type="NCBI Taxonomy" id="6326"/>
    <lineage>
        <taxon>Eukaryota</taxon>
        <taxon>Metazoa</taxon>
        <taxon>Ecdysozoa</taxon>
        <taxon>Nematoda</taxon>
        <taxon>Chromadorea</taxon>
        <taxon>Rhabditida</taxon>
        <taxon>Tylenchina</taxon>
        <taxon>Tylenchomorpha</taxon>
        <taxon>Aphelenchoidea</taxon>
        <taxon>Aphelenchoididae</taxon>
        <taxon>Bursaphelenchus</taxon>
    </lineage>
</organism>
<dbReference type="PANTHER" id="PTHR12483:SF115">
    <property type="entry name" value="COPPER TRANSPORT PROTEIN"/>
    <property type="match status" value="1"/>
</dbReference>
<feature type="transmembrane region" description="Helical" evidence="4">
    <location>
        <begin position="27"/>
        <end position="47"/>
    </location>
</feature>
<keyword evidence="4" id="KW-0186">Copper</keyword>